<dbReference type="GO" id="GO:0003700">
    <property type="term" value="F:DNA-binding transcription factor activity"/>
    <property type="evidence" value="ECO:0007669"/>
    <property type="project" value="InterPro"/>
</dbReference>
<dbReference type="EMBL" id="CP047593">
    <property type="protein sequence ID" value="QHI69420.1"/>
    <property type="molecule type" value="Genomic_DNA"/>
</dbReference>
<evidence type="ECO:0000256" key="2">
    <source>
        <dbReference type="ARBA" id="ARBA00023015"/>
    </source>
</evidence>
<dbReference type="Gene3D" id="1.10.10.60">
    <property type="entry name" value="Homeodomain-like"/>
    <property type="match status" value="2"/>
</dbReference>
<reference evidence="7 8" key="1">
    <citation type="submission" date="2020-01" db="EMBL/GenBank/DDBJ databases">
        <title>Ponticoccus aerotolerans gen. nov., sp. nov., an anaerobic bacterium and proposal of Ponticoccusceae fam. nov., Ponticoccusles ord. nov. and Ponticoccuse classis nov. in the phylum Kiritimatiellaeota.</title>
        <authorList>
            <person name="Zhou L.Y."/>
            <person name="Du Z.J."/>
        </authorList>
    </citation>
    <scope>NUCLEOTIDE SEQUENCE [LARGE SCALE GENOMIC DNA]</scope>
    <source>
        <strain evidence="7 8">S-5007</strain>
    </source>
</reference>
<keyword evidence="2" id="KW-0805">Transcription regulation</keyword>
<organism evidence="7 8">
    <name type="scientific">Tichowtungia aerotolerans</name>
    <dbReference type="NCBI Taxonomy" id="2697043"/>
    <lineage>
        <taxon>Bacteria</taxon>
        <taxon>Pseudomonadati</taxon>
        <taxon>Kiritimatiellota</taxon>
        <taxon>Tichowtungiia</taxon>
        <taxon>Tichowtungiales</taxon>
        <taxon>Tichowtungiaceae</taxon>
        <taxon>Tichowtungia</taxon>
    </lineage>
</organism>
<dbReference type="InterPro" id="IPR018062">
    <property type="entry name" value="HTH_AraC-typ_CS"/>
</dbReference>
<dbReference type="Gene3D" id="2.60.120.280">
    <property type="entry name" value="Regulatory protein AraC"/>
    <property type="match status" value="1"/>
</dbReference>
<dbReference type="Proteomes" id="UP000464954">
    <property type="component" value="Chromosome"/>
</dbReference>
<evidence type="ECO:0000256" key="3">
    <source>
        <dbReference type="ARBA" id="ARBA00023125"/>
    </source>
</evidence>
<dbReference type="GO" id="GO:0043565">
    <property type="term" value="F:sequence-specific DNA binding"/>
    <property type="evidence" value="ECO:0007669"/>
    <property type="project" value="InterPro"/>
</dbReference>
<dbReference type="SUPFAM" id="SSF46689">
    <property type="entry name" value="Homeodomain-like"/>
    <property type="match status" value="2"/>
</dbReference>
<dbReference type="Pfam" id="PF02311">
    <property type="entry name" value="AraC_binding"/>
    <property type="match status" value="1"/>
</dbReference>
<keyword evidence="8" id="KW-1185">Reference proteome</keyword>
<dbReference type="InterPro" id="IPR009057">
    <property type="entry name" value="Homeodomain-like_sf"/>
</dbReference>
<protein>
    <submittedName>
        <fullName evidence="7">Helix-turn-helix domain-containing protein</fullName>
    </submittedName>
</protein>
<dbReference type="RefSeq" id="WP_160628602.1">
    <property type="nucleotide sequence ID" value="NZ_CP047593.1"/>
</dbReference>
<gene>
    <name evidence="7" type="ORF">GT409_08120</name>
</gene>
<dbReference type="KEGG" id="taer:GT409_08120"/>
<evidence type="ECO:0000256" key="5">
    <source>
        <dbReference type="ARBA" id="ARBA00023163"/>
    </source>
</evidence>
<dbReference type="SUPFAM" id="SSF51215">
    <property type="entry name" value="Regulatory protein AraC"/>
    <property type="match status" value="1"/>
</dbReference>
<dbReference type="InterPro" id="IPR018060">
    <property type="entry name" value="HTH_AraC"/>
</dbReference>
<dbReference type="PANTHER" id="PTHR46796">
    <property type="entry name" value="HTH-TYPE TRANSCRIPTIONAL ACTIVATOR RHAS-RELATED"/>
    <property type="match status" value="1"/>
</dbReference>
<keyword evidence="5" id="KW-0804">Transcription</keyword>
<dbReference type="SMART" id="SM00342">
    <property type="entry name" value="HTH_ARAC"/>
    <property type="match status" value="1"/>
</dbReference>
<evidence type="ECO:0000256" key="4">
    <source>
        <dbReference type="ARBA" id="ARBA00023159"/>
    </source>
</evidence>
<dbReference type="PROSITE" id="PS00041">
    <property type="entry name" value="HTH_ARAC_FAMILY_1"/>
    <property type="match status" value="1"/>
</dbReference>
<dbReference type="InterPro" id="IPR003313">
    <property type="entry name" value="AraC-bd"/>
</dbReference>
<accession>A0A6P1M495</accession>
<feature type="domain" description="HTH araC/xylS-type" evidence="6">
    <location>
        <begin position="183"/>
        <end position="281"/>
    </location>
</feature>
<dbReference type="InterPro" id="IPR050204">
    <property type="entry name" value="AraC_XylS_family_regulators"/>
</dbReference>
<dbReference type="InterPro" id="IPR037923">
    <property type="entry name" value="HTH-like"/>
</dbReference>
<proteinExistence type="predicted"/>
<dbReference type="PROSITE" id="PS01124">
    <property type="entry name" value="HTH_ARAC_FAMILY_2"/>
    <property type="match status" value="1"/>
</dbReference>
<keyword evidence="3" id="KW-0238">DNA-binding</keyword>
<dbReference type="Pfam" id="PF12833">
    <property type="entry name" value="HTH_18"/>
    <property type="match status" value="1"/>
</dbReference>
<dbReference type="PANTHER" id="PTHR46796:SF13">
    <property type="entry name" value="HTH-TYPE TRANSCRIPTIONAL ACTIVATOR RHAS"/>
    <property type="match status" value="1"/>
</dbReference>
<sequence length="281" mass="32193">METASYEKVGLSEQVEYSCPQRWEPLDADFRINAFGIHEVMPPVMVNRPDGTGDWLFILFHDAGQVVFSDDCHDVESGALVCCPYGAGHRYGQEAAQWDHSWIHVDGPWVKDRLEECGVQDGSILKLEHPSAMENCLWRLYEELTSHHHPDSVILKNVFHNWLRELMRDVNEGVSPFVPEKIRDVKQYLDQHACRPVTLQLLAEKSGISVPHLCAEFRRCYGDSPINYLIGLRLKQARYLLLDRGLSIGEIAARVGYDDIYHFSKLFKKHFGVSPRAMRTA</sequence>
<name>A0A6P1M495_9BACT</name>
<evidence type="ECO:0000259" key="6">
    <source>
        <dbReference type="PROSITE" id="PS01124"/>
    </source>
</evidence>
<evidence type="ECO:0000256" key="1">
    <source>
        <dbReference type="ARBA" id="ARBA00022490"/>
    </source>
</evidence>
<evidence type="ECO:0000313" key="8">
    <source>
        <dbReference type="Proteomes" id="UP000464954"/>
    </source>
</evidence>
<keyword evidence="4" id="KW-0010">Activator</keyword>
<dbReference type="PRINTS" id="PR00032">
    <property type="entry name" value="HTHARAC"/>
</dbReference>
<keyword evidence="1" id="KW-0963">Cytoplasm</keyword>
<dbReference type="InterPro" id="IPR020449">
    <property type="entry name" value="Tscrpt_reg_AraC-type_HTH"/>
</dbReference>
<evidence type="ECO:0000313" key="7">
    <source>
        <dbReference type="EMBL" id="QHI69420.1"/>
    </source>
</evidence>
<dbReference type="AlphaFoldDB" id="A0A6P1M495"/>